<dbReference type="EMBL" id="LR796537">
    <property type="protein sequence ID" value="CAB4150122.1"/>
    <property type="molecule type" value="Genomic_DNA"/>
</dbReference>
<dbReference type="SUPFAM" id="SSF88874">
    <property type="entry name" value="Receptor-binding domain of short tail fibre protein gp12"/>
    <property type="match status" value="1"/>
</dbReference>
<protein>
    <submittedName>
        <fullName evidence="2">MdpB Microcystin-dependent protein</fullName>
    </submittedName>
</protein>
<evidence type="ECO:0000259" key="1">
    <source>
        <dbReference type="Pfam" id="PF07484"/>
    </source>
</evidence>
<reference evidence="2" key="1">
    <citation type="submission" date="2020-04" db="EMBL/GenBank/DDBJ databases">
        <authorList>
            <person name="Chiriac C."/>
            <person name="Salcher M."/>
            <person name="Ghai R."/>
            <person name="Kavagutti S V."/>
        </authorList>
    </citation>
    <scope>NUCLEOTIDE SEQUENCE</scope>
</reference>
<organism evidence="2">
    <name type="scientific">uncultured Caudovirales phage</name>
    <dbReference type="NCBI Taxonomy" id="2100421"/>
    <lineage>
        <taxon>Viruses</taxon>
        <taxon>Duplodnaviria</taxon>
        <taxon>Heunggongvirae</taxon>
        <taxon>Uroviricota</taxon>
        <taxon>Caudoviricetes</taxon>
        <taxon>Peduoviridae</taxon>
        <taxon>Maltschvirus</taxon>
        <taxon>Maltschvirus maltsch</taxon>
    </lineage>
</organism>
<sequence>MSNARNISMAGSSAPGGLAPAGVVLPFAGASAPTGWLLCFGQAVSRTTYATLFTALGTTYGAGDGSTTFALPDLRGRVAAGEDDMGGTAASRLTTAGSGVNGAALGATGGAQTHTLDVTQIPAHTHGTGGDNLTVSAGAQSVRYGNNLNTLATSSTGGGLAHNNTQPTIVLNYIIKI</sequence>
<name>A0A6J5MUT6_9CAUD</name>
<dbReference type="Pfam" id="PF07484">
    <property type="entry name" value="Collar"/>
    <property type="match status" value="1"/>
</dbReference>
<dbReference type="InterPro" id="IPR037053">
    <property type="entry name" value="Phage_tail_collar_dom_sf"/>
</dbReference>
<proteinExistence type="predicted"/>
<feature type="domain" description="Phage tail collar" evidence="1">
    <location>
        <begin position="22"/>
        <end position="78"/>
    </location>
</feature>
<dbReference type="Gene3D" id="3.90.1340.10">
    <property type="entry name" value="Phage tail collar domain"/>
    <property type="match status" value="1"/>
</dbReference>
<accession>A0A6J5MUT6</accession>
<dbReference type="InterPro" id="IPR011083">
    <property type="entry name" value="Phage_tail_collar_dom"/>
</dbReference>
<gene>
    <name evidence="2" type="ORF">UFOVP562_9</name>
</gene>
<evidence type="ECO:0000313" key="2">
    <source>
        <dbReference type="EMBL" id="CAB4150122.1"/>
    </source>
</evidence>